<dbReference type="Pfam" id="PF01388">
    <property type="entry name" value="ARID"/>
    <property type="match status" value="1"/>
</dbReference>
<dbReference type="Gene3D" id="1.10.10.60">
    <property type="entry name" value="Homeodomain-like"/>
    <property type="match status" value="2"/>
</dbReference>
<evidence type="ECO:0000313" key="15">
    <source>
        <dbReference type="Proteomes" id="UP001172101"/>
    </source>
</evidence>
<evidence type="ECO:0000256" key="2">
    <source>
        <dbReference type="ARBA" id="ARBA00004574"/>
    </source>
</evidence>
<evidence type="ECO:0000259" key="13">
    <source>
        <dbReference type="PROSITE" id="PS50172"/>
    </source>
</evidence>
<feature type="compositionally biased region" description="Acidic residues" evidence="12">
    <location>
        <begin position="714"/>
        <end position="725"/>
    </location>
</feature>
<dbReference type="PROSITE" id="PS50172">
    <property type="entry name" value="BRCT"/>
    <property type="match status" value="1"/>
</dbReference>
<dbReference type="GeneID" id="85324064"/>
<evidence type="ECO:0000256" key="10">
    <source>
        <dbReference type="ARBA" id="ARBA00023242"/>
    </source>
</evidence>
<dbReference type="InterPro" id="IPR039595">
    <property type="entry name" value="TE2IP/Rap1"/>
</dbReference>
<dbReference type="PANTHER" id="PTHR16466">
    <property type="entry name" value="TELOMERE REPEAT-BINDING FACTOR 2-INTERACTING PROTEIN 1"/>
    <property type="match status" value="1"/>
</dbReference>
<keyword evidence="5" id="KW-0158">Chromosome</keyword>
<feature type="compositionally biased region" description="Low complexity" evidence="12">
    <location>
        <begin position="915"/>
        <end position="926"/>
    </location>
</feature>
<dbReference type="GO" id="GO:0010833">
    <property type="term" value="P:telomere maintenance via telomere lengthening"/>
    <property type="evidence" value="ECO:0007669"/>
    <property type="project" value="TreeGrafter"/>
</dbReference>
<evidence type="ECO:0000256" key="6">
    <source>
        <dbReference type="ARBA" id="ARBA00022895"/>
    </source>
</evidence>
<feature type="compositionally biased region" description="Polar residues" evidence="12">
    <location>
        <begin position="235"/>
        <end position="255"/>
    </location>
</feature>
<dbReference type="GO" id="GO:0031848">
    <property type="term" value="P:protection from non-homologous end joining at telomere"/>
    <property type="evidence" value="ECO:0007669"/>
    <property type="project" value="TreeGrafter"/>
</dbReference>
<feature type="region of interest" description="Disordered" evidence="12">
    <location>
        <begin position="710"/>
        <end position="774"/>
    </location>
</feature>
<keyword evidence="8" id="KW-0010">Activator</keyword>
<feature type="region of interest" description="Disordered" evidence="12">
    <location>
        <begin position="899"/>
        <end position="1006"/>
    </location>
</feature>
<dbReference type="CDD" id="cd11655">
    <property type="entry name" value="rap1_myb-like"/>
    <property type="match status" value="2"/>
</dbReference>
<dbReference type="RefSeq" id="XP_060302116.1">
    <property type="nucleotide sequence ID" value="XM_060440794.1"/>
</dbReference>
<dbReference type="InterPro" id="IPR038104">
    <property type="entry name" value="Rap1_C_sf"/>
</dbReference>
<dbReference type="PROSITE" id="PS50096">
    <property type="entry name" value="IQ"/>
    <property type="match status" value="1"/>
</dbReference>
<dbReference type="InterPro" id="IPR021661">
    <property type="entry name" value="Rap1_C"/>
</dbReference>
<name>A0AA40BFF7_9PEZI</name>
<dbReference type="CDD" id="cd16100">
    <property type="entry name" value="ARID"/>
    <property type="match status" value="1"/>
</dbReference>
<feature type="compositionally biased region" description="Basic and acidic residues" evidence="12">
    <location>
        <begin position="551"/>
        <end position="565"/>
    </location>
</feature>
<feature type="compositionally biased region" description="Pro residues" evidence="12">
    <location>
        <begin position="196"/>
        <end position="206"/>
    </location>
</feature>
<gene>
    <name evidence="14" type="ORF">B0T26DRAFT_683206</name>
</gene>
<dbReference type="Pfam" id="PF08914">
    <property type="entry name" value="Myb_Rap1"/>
    <property type="match status" value="2"/>
</dbReference>
<feature type="compositionally biased region" description="Polar residues" evidence="12">
    <location>
        <begin position="903"/>
        <end position="914"/>
    </location>
</feature>
<sequence length="1192" mass="130862">MPAHIVYDGHAADTEGTLFEGTTFWVAQRVPSRQRILGLIKSNGGKVVLVDKQADIRIHDHARKDVPSGQGFVSWKFIEESVKKGDLCDVNDYIIDNPSAPVSALASARASAPARASVPTPKTAPVKQTRTPFTREDDELLGAWVRRCRDQGESIGGNAMYQKFAEKYPHHTWQSWKDRFRQKFSGLPEDQIPGWNKPPPASPSPGHPSAADATRAPVHQPPTISVTRPAPVHQSRASLVTNETAVSQPKTGFQSSGTKRARVFFDDVDDELLVRYVTQRMENGKGASGRPIGPNGNIIFQELADQYPHHTMHSWRDRWVRHLSRPEEPDTSDDDDEPPVTVCPIVKTEPRVSTSSVPENPISISDRVDQQTRPASVSGLNRVPPPRPNPRQSSTPLSATARETPAAHVADENNAPSNTGIVRARELRELKRARKEKRKDKAEMQEAVKSQPEIQATILFQARARGYLTRRFLYSSDEEDSDSGSEEPDGDDENRETVERETNGPSMNVHDVSGRDSPSPEVAEPGVTEPEVTEPEVKEGDSRNPSGDESGTEKIDEEASVKVEPDMEDPGVSVPEGEPDMGEFEAGNESDGPETPQRSIMDSHAHETQSQPSSPLTEKKQFSILFVEMQRLLGTTPVPDVWIGGKSVNIWDLWQTVRSQGSTAVRDWENVAENLGLDWIESPDVTYQLKGAFDEHLGPLEECWDEMKETMDNMPDDDEFGDAESGDGGASGDDEASGDGATGDDASGNETADEDEGAGDDEVPQNLANIGPEKLGLRPESVGFASSPPIVPLLGVLKRKSEGSAALPRYEKRRRYGLDEEIPCTPVSANKRTVKFADTPTTAQKAIGYRRTPHPKSIEPQTQDFNFAEHRPALQPSRVEPETQDFSFGGQEDYHFLDEEDSTSLSQQLRSETNAQALPSLPQALPLKKRMSEKARPRRAVSVSSETSSSSGFTSPERMVAARPAASRSVAPRPAAVSSSTTTGATRRELPTAWTKNTPDTPAGRVASGHLTAREASAPLGLGKSAPRVVSSRLVARRPAAQAAQPSPVTSVSSRGSNRHRAAAGNTSGYDEGYGANFDLMETINHFISLGYKQSHVVTVVKAIKLDPDPFDFGLAGRALELIKKDGQLPGNMQGVWTPRDDDVFISIDPATERVERRWEQIREREIARVMEKHGRDKLARRREFLWNFESA</sequence>
<dbReference type="InterPro" id="IPR001357">
    <property type="entry name" value="BRCT_dom"/>
</dbReference>
<dbReference type="InterPro" id="IPR036431">
    <property type="entry name" value="ARID_dom_sf"/>
</dbReference>
<dbReference type="EMBL" id="JAUIRO010000001">
    <property type="protein sequence ID" value="KAK0733239.1"/>
    <property type="molecule type" value="Genomic_DNA"/>
</dbReference>
<reference evidence="14" key="1">
    <citation type="submission" date="2023-06" db="EMBL/GenBank/DDBJ databases">
        <title>Genome-scale phylogeny and comparative genomics of the fungal order Sordariales.</title>
        <authorList>
            <consortium name="Lawrence Berkeley National Laboratory"/>
            <person name="Hensen N."/>
            <person name="Bonometti L."/>
            <person name="Westerberg I."/>
            <person name="Brannstrom I.O."/>
            <person name="Guillou S."/>
            <person name="Cros-Aarteil S."/>
            <person name="Calhoun S."/>
            <person name="Haridas S."/>
            <person name="Kuo A."/>
            <person name="Mondo S."/>
            <person name="Pangilinan J."/>
            <person name="Riley R."/>
            <person name="LaButti K."/>
            <person name="Andreopoulos B."/>
            <person name="Lipzen A."/>
            <person name="Chen C."/>
            <person name="Yanf M."/>
            <person name="Daum C."/>
            <person name="Ng V."/>
            <person name="Clum A."/>
            <person name="Steindorff A."/>
            <person name="Ohm R."/>
            <person name="Martin F."/>
            <person name="Silar P."/>
            <person name="Natvig D."/>
            <person name="Lalanne C."/>
            <person name="Gautier V."/>
            <person name="Ament-velasquez S.L."/>
            <person name="Kruys A."/>
            <person name="Hutchinson M.I."/>
            <person name="Powell A.J."/>
            <person name="Barry K."/>
            <person name="Miller A.N."/>
            <person name="Grigoriev I.V."/>
            <person name="Debuchy R."/>
            <person name="Gladieux P."/>
            <person name="Thoren M.H."/>
            <person name="Johannesson H."/>
        </authorList>
    </citation>
    <scope>NUCLEOTIDE SEQUENCE</scope>
    <source>
        <strain evidence="14">SMH2392-1A</strain>
    </source>
</reference>
<feature type="region of interest" description="Disordered" evidence="12">
    <location>
        <begin position="1037"/>
        <end position="1069"/>
    </location>
</feature>
<dbReference type="AlphaFoldDB" id="A0AA40BFF7"/>
<dbReference type="InterPro" id="IPR001606">
    <property type="entry name" value="ARID_dom"/>
</dbReference>
<proteinExistence type="inferred from homology"/>
<comment type="similarity">
    <text evidence="3">Belongs to the RAP1 family.</text>
</comment>
<dbReference type="Gene3D" id="3.40.50.10190">
    <property type="entry name" value="BRCT domain"/>
    <property type="match status" value="1"/>
</dbReference>
<feature type="domain" description="BRCT" evidence="13">
    <location>
        <begin position="14"/>
        <end position="95"/>
    </location>
</feature>
<dbReference type="GO" id="GO:0070187">
    <property type="term" value="C:shelterin complex"/>
    <property type="evidence" value="ECO:0007669"/>
    <property type="project" value="TreeGrafter"/>
</dbReference>
<evidence type="ECO:0000313" key="14">
    <source>
        <dbReference type="EMBL" id="KAK0733239.1"/>
    </source>
</evidence>
<organism evidence="14 15">
    <name type="scientific">Lasiosphaeria miniovina</name>
    <dbReference type="NCBI Taxonomy" id="1954250"/>
    <lineage>
        <taxon>Eukaryota</taxon>
        <taxon>Fungi</taxon>
        <taxon>Dikarya</taxon>
        <taxon>Ascomycota</taxon>
        <taxon>Pezizomycotina</taxon>
        <taxon>Sordariomycetes</taxon>
        <taxon>Sordariomycetidae</taxon>
        <taxon>Sordariales</taxon>
        <taxon>Lasiosphaeriaceae</taxon>
        <taxon>Lasiosphaeria</taxon>
    </lineage>
</organism>
<dbReference type="InterPro" id="IPR009057">
    <property type="entry name" value="Homeodomain-like_sf"/>
</dbReference>
<comment type="subcellular location">
    <subcellularLocation>
        <location evidence="2">Chromosome</location>
        <location evidence="2">Telomere</location>
    </subcellularLocation>
    <subcellularLocation>
        <location evidence="1">Nucleus</location>
    </subcellularLocation>
</comment>
<dbReference type="InterPro" id="IPR015010">
    <property type="entry name" value="TERF2IP_Myb"/>
</dbReference>
<feature type="compositionally biased region" description="Polar residues" evidence="12">
    <location>
        <begin position="1047"/>
        <end position="1056"/>
    </location>
</feature>
<feature type="compositionally biased region" description="Low complexity" evidence="12">
    <location>
        <begin position="520"/>
        <end position="530"/>
    </location>
</feature>
<keyword evidence="6" id="KW-0779">Telomere</keyword>
<dbReference type="InterPro" id="IPR036420">
    <property type="entry name" value="BRCT_dom_sf"/>
</dbReference>
<evidence type="ECO:0000256" key="4">
    <source>
        <dbReference type="ARBA" id="ARBA00017805"/>
    </source>
</evidence>
<evidence type="ECO:0000256" key="1">
    <source>
        <dbReference type="ARBA" id="ARBA00004123"/>
    </source>
</evidence>
<comment type="caution">
    <text evidence="14">The sequence shown here is derived from an EMBL/GenBank/DDBJ whole genome shotgun (WGS) entry which is preliminary data.</text>
</comment>
<dbReference type="SUPFAM" id="SSF46689">
    <property type="entry name" value="Homeodomain-like"/>
    <property type="match status" value="2"/>
</dbReference>
<feature type="region of interest" description="Disordered" evidence="12">
    <location>
        <begin position="474"/>
        <end position="617"/>
    </location>
</feature>
<evidence type="ECO:0000256" key="5">
    <source>
        <dbReference type="ARBA" id="ARBA00022454"/>
    </source>
</evidence>
<keyword evidence="9" id="KW-0804">Transcription</keyword>
<accession>A0AA40BFF7</accession>
<feature type="compositionally biased region" description="Acidic residues" evidence="12">
    <location>
        <begin position="577"/>
        <end position="592"/>
    </location>
</feature>
<evidence type="ECO:0000256" key="12">
    <source>
        <dbReference type="SAM" id="MobiDB-lite"/>
    </source>
</evidence>
<protein>
    <recommendedName>
        <fullName evidence="4">Telomeric repeat-binding factor 2-interacting protein 1</fullName>
    </recommendedName>
    <alternativeName>
        <fullName evidence="11">Repressor/activator protein 1 homolog</fullName>
    </alternativeName>
</protein>
<feature type="compositionally biased region" description="Acidic residues" evidence="12">
    <location>
        <begin position="476"/>
        <end position="494"/>
    </location>
</feature>
<dbReference type="Pfam" id="PF16589">
    <property type="entry name" value="BRCT_2"/>
    <property type="match status" value="1"/>
</dbReference>
<dbReference type="SUPFAM" id="SSF46774">
    <property type="entry name" value="ARID-like"/>
    <property type="match status" value="1"/>
</dbReference>
<dbReference type="GO" id="GO:0042162">
    <property type="term" value="F:telomeric DNA binding"/>
    <property type="evidence" value="ECO:0007669"/>
    <property type="project" value="TreeGrafter"/>
</dbReference>
<feature type="region of interest" description="Disordered" evidence="12">
    <location>
        <begin position="186"/>
        <end position="255"/>
    </location>
</feature>
<keyword evidence="10" id="KW-0539">Nucleus</keyword>
<feature type="compositionally biased region" description="Acidic residues" evidence="12">
    <location>
        <begin position="751"/>
        <end position="763"/>
    </location>
</feature>
<dbReference type="Proteomes" id="UP001172101">
    <property type="component" value="Unassembled WGS sequence"/>
</dbReference>
<evidence type="ECO:0000256" key="9">
    <source>
        <dbReference type="ARBA" id="ARBA00023163"/>
    </source>
</evidence>
<dbReference type="Pfam" id="PF11626">
    <property type="entry name" value="Rap1_C"/>
    <property type="match status" value="1"/>
</dbReference>
<evidence type="ECO:0000256" key="8">
    <source>
        <dbReference type="ARBA" id="ARBA00023159"/>
    </source>
</evidence>
<feature type="compositionally biased region" description="Low complexity" evidence="12">
    <location>
        <begin position="941"/>
        <end position="983"/>
    </location>
</feature>
<keyword evidence="7" id="KW-0805">Transcription regulation</keyword>
<feature type="compositionally biased region" description="Acidic residues" evidence="12">
    <location>
        <begin position="329"/>
        <end position="338"/>
    </location>
</feature>
<feature type="region of interest" description="Disordered" evidence="12">
    <location>
        <begin position="325"/>
        <end position="455"/>
    </location>
</feature>
<evidence type="ECO:0000256" key="7">
    <source>
        <dbReference type="ARBA" id="ARBA00023015"/>
    </source>
</evidence>
<evidence type="ECO:0000256" key="11">
    <source>
        <dbReference type="ARBA" id="ARBA00032471"/>
    </source>
</evidence>
<dbReference type="Gene3D" id="1.10.10.2170">
    <property type="match status" value="1"/>
</dbReference>
<keyword evidence="15" id="KW-1185">Reference proteome</keyword>
<feature type="compositionally biased region" description="Low complexity" evidence="12">
    <location>
        <begin position="1037"/>
        <end position="1046"/>
    </location>
</feature>
<evidence type="ECO:0000256" key="3">
    <source>
        <dbReference type="ARBA" id="ARBA00010467"/>
    </source>
</evidence>
<dbReference type="Gene3D" id="1.10.150.60">
    <property type="entry name" value="ARID DNA-binding domain"/>
    <property type="match status" value="1"/>
</dbReference>
<dbReference type="PANTHER" id="PTHR16466:SF6">
    <property type="entry name" value="TELOMERIC REPEAT-BINDING FACTOR 2-INTERACTING PROTEIN 1"/>
    <property type="match status" value="1"/>
</dbReference>